<evidence type="ECO:0000313" key="1">
    <source>
        <dbReference type="EMBL" id="MQM29270.1"/>
    </source>
</evidence>
<comment type="caution">
    <text evidence="1">The sequence shown here is derived from an EMBL/GenBank/DDBJ whole genome shotgun (WGS) entry which is preliminary data.</text>
</comment>
<evidence type="ECO:0000313" key="2">
    <source>
        <dbReference type="Proteomes" id="UP000342300"/>
    </source>
</evidence>
<feature type="non-terminal residue" evidence="1">
    <location>
        <position position="1"/>
    </location>
</feature>
<organism evidence="1 2">
    <name type="scientific">Candidatus Accumulibacter phosphatis</name>
    <dbReference type="NCBI Taxonomy" id="327160"/>
    <lineage>
        <taxon>Bacteria</taxon>
        <taxon>Pseudomonadati</taxon>
        <taxon>Pseudomonadota</taxon>
        <taxon>Betaproteobacteria</taxon>
        <taxon>Candidatus Accumulibacter</taxon>
    </lineage>
</organism>
<dbReference type="AlphaFoldDB" id="A0A6A7RPY3"/>
<dbReference type="Proteomes" id="UP000342300">
    <property type="component" value="Unassembled WGS sequence"/>
</dbReference>
<proteinExistence type="predicted"/>
<gene>
    <name evidence="1" type="ORF">CRU78_01430</name>
</gene>
<dbReference type="InterPro" id="IPR051928">
    <property type="entry name" value="NorD/CobT"/>
</dbReference>
<accession>A0A6A7RPY3</accession>
<dbReference type="EMBL" id="PDHS01000031">
    <property type="protein sequence ID" value="MQM29270.1"/>
    <property type="molecule type" value="Genomic_DNA"/>
</dbReference>
<sequence length="73" mass="8611">PADIDVHDERLLIEDARKSVEELDQQGIFTYCINLDRKADEYVGDIFGRRYTVIDNIERLPERLPELFMALTR</sequence>
<name>A0A6A7RPY3_9PROT</name>
<reference evidence="1 2" key="1">
    <citation type="submission" date="2017-09" db="EMBL/GenBank/DDBJ databases">
        <title>Metagenomic Analysis Reveals Denitrifying Candidatus Accumulibacter and Flanking Population as a Source of N2O.</title>
        <authorList>
            <person name="Gao H."/>
            <person name="Mao Y."/>
            <person name="Zhao X."/>
            <person name="Liu W.-T."/>
            <person name="Zhang T."/>
            <person name="Wells G."/>
        </authorList>
    </citation>
    <scope>NUCLEOTIDE SEQUENCE [LARGE SCALE GENOMIC DNA]</scope>
    <source>
        <strain evidence="1">CANDO_2_IC</strain>
    </source>
</reference>
<dbReference type="PANTHER" id="PTHR41248:SF1">
    <property type="entry name" value="NORD PROTEIN"/>
    <property type="match status" value="1"/>
</dbReference>
<protein>
    <submittedName>
        <fullName evidence="1">Uncharacterized protein</fullName>
    </submittedName>
</protein>
<dbReference type="PANTHER" id="PTHR41248">
    <property type="entry name" value="NORD PROTEIN"/>
    <property type="match status" value="1"/>
</dbReference>